<dbReference type="EMBL" id="JAGYHF010000009">
    <property type="protein sequence ID" value="MBS4080355.1"/>
    <property type="molecule type" value="Genomic_DNA"/>
</dbReference>
<comment type="similarity">
    <text evidence="4">Belongs to the MsrA Met sulfoxide reductase family.</text>
</comment>
<dbReference type="PANTHER" id="PTHR43774:SF1">
    <property type="entry name" value="PEPTIDE METHIONINE SULFOXIDE REDUCTASE MSRA 2"/>
    <property type="match status" value="1"/>
</dbReference>
<proteinExistence type="inferred from homology"/>
<name>A0ABS5N1C0_9PSED</name>
<dbReference type="Gene3D" id="3.30.1060.10">
    <property type="entry name" value="Peptide methionine sulphoxide reductase MsrA"/>
    <property type="match status" value="1"/>
</dbReference>
<dbReference type="RefSeq" id="WP_212545560.1">
    <property type="nucleotide sequence ID" value="NZ_JAGYHF010000009.1"/>
</dbReference>
<sequence length="234" mass="25461">MKTLFTWRRMLLAVAVVGVIGQVSAFSFGGEDAVAIPPPTLDEVTQAHSETAVFAGGCFWGVQGVFQHVKGVQKAVSGYAGGAANTAEYERVSGGDTGHAESVQVTFDPTQVSYGDLLQIYFSVAHNPTELNRQGPDSGTQYRSALFPINADQQKVAQAYITQLDAAHAFSKPIVTKLESYNGFYPAEDYHQDFLTEHPSYPYIAINDMPKVANLKQMFAERYQEKPVLVKGGS</sequence>
<keyword evidence="1 4" id="KW-0560">Oxidoreductase</keyword>
<evidence type="ECO:0000259" key="5">
    <source>
        <dbReference type="Pfam" id="PF01625"/>
    </source>
</evidence>
<evidence type="ECO:0000256" key="4">
    <source>
        <dbReference type="HAMAP-Rule" id="MF_01401"/>
    </source>
</evidence>
<comment type="catalytic activity">
    <reaction evidence="2 4">
        <text>L-methionyl-[protein] + [thioredoxin]-disulfide + H2O = L-methionyl-(S)-S-oxide-[protein] + [thioredoxin]-dithiol</text>
        <dbReference type="Rhea" id="RHEA:14217"/>
        <dbReference type="Rhea" id="RHEA-COMP:10698"/>
        <dbReference type="Rhea" id="RHEA-COMP:10700"/>
        <dbReference type="Rhea" id="RHEA-COMP:12313"/>
        <dbReference type="Rhea" id="RHEA-COMP:12315"/>
        <dbReference type="ChEBI" id="CHEBI:15377"/>
        <dbReference type="ChEBI" id="CHEBI:16044"/>
        <dbReference type="ChEBI" id="CHEBI:29950"/>
        <dbReference type="ChEBI" id="CHEBI:44120"/>
        <dbReference type="ChEBI" id="CHEBI:50058"/>
        <dbReference type="EC" id="1.8.4.11"/>
    </reaction>
</comment>
<dbReference type="PANTHER" id="PTHR43774">
    <property type="entry name" value="PEPTIDE METHIONINE SULFOXIDE REDUCTASE"/>
    <property type="match status" value="1"/>
</dbReference>
<dbReference type="InterPro" id="IPR036509">
    <property type="entry name" value="Met_Sox_Rdtase_MsrA_sf"/>
</dbReference>
<dbReference type="SUPFAM" id="SSF55068">
    <property type="entry name" value="Peptide methionine sulfoxide reductase"/>
    <property type="match status" value="1"/>
</dbReference>
<comment type="catalytic activity">
    <reaction evidence="3 4">
        <text>[thioredoxin]-disulfide + L-methionine + H2O = L-methionine (S)-S-oxide + [thioredoxin]-dithiol</text>
        <dbReference type="Rhea" id="RHEA:19993"/>
        <dbReference type="Rhea" id="RHEA-COMP:10698"/>
        <dbReference type="Rhea" id="RHEA-COMP:10700"/>
        <dbReference type="ChEBI" id="CHEBI:15377"/>
        <dbReference type="ChEBI" id="CHEBI:29950"/>
        <dbReference type="ChEBI" id="CHEBI:50058"/>
        <dbReference type="ChEBI" id="CHEBI:57844"/>
        <dbReference type="ChEBI" id="CHEBI:58772"/>
        <dbReference type="EC" id="1.8.4.11"/>
    </reaction>
</comment>
<dbReference type="GO" id="GO:0008113">
    <property type="term" value="F:peptide-methionine (S)-S-oxide reductase activity"/>
    <property type="evidence" value="ECO:0007669"/>
    <property type="project" value="UniProtKB-EC"/>
</dbReference>
<comment type="function">
    <text evidence="4">Has an important function as a repair enzyme for proteins that have been inactivated by oxidation. Catalyzes the reversible oxidation-reduction of methionine sulfoxide in proteins to methionine.</text>
</comment>
<dbReference type="InterPro" id="IPR002569">
    <property type="entry name" value="Met_Sox_Rdtase_MsrA_dom"/>
</dbReference>
<comment type="caution">
    <text evidence="6">The sequence shown here is derived from an EMBL/GenBank/DDBJ whole genome shotgun (WGS) entry which is preliminary data.</text>
</comment>
<keyword evidence="7" id="KW-1185">Reference proteome</keyword>
<feature type="domain" description="Peptide methionine sulphoxide reductase MsrA" evidence="5">
    <location>
        <begin position="51"/>
        <end position="201"/>
    </location>
</feature>
<reference evidence="6 7" key="1">
    <citation type="submission" date="2021-04" db="EMBL/GenBank/DDBJ databases">
        <title>Pseudomonas rustica sp. nov. isolated from raw milk.</title>
        <authorList>
            <person name="Fiedler G."/>
            <person name="Gieschler S."/>
            <person name="Kabisch J."/>
            <person name="Grimmler C."/>
            <person name="Brinks E."/>
            <person name="Wagner N."/>
            <person name="Hetzer B."/>
            <person name="Franz C.M.A.P."/>
            <person name="Boehnlein C."/>
        </authorList>
    </citation>
    <scope>NUCLEOTIDE SEQUENCE [LARGE SCALE GENOMIC DNA]</scope>
    <source>
        <strain evidence="6 7">MBT-4</strain>
    </source>
</reference>
<dbReference type="Pfam" id="PF01625">
    <property type="entry name" value="PMSR"/>
    <property type="match status" value="1"/>
</dbReference>
<dbReference type="EC" id="1.8.4.11" evidence="4"/>
<evidence type="ECO:0000313" key="6">
    <source>
        <dbReference type="EMBL" id="MBS4080355.1"/>
    </source>
</evidence>
<evidence type="ECO:0000256" key="2">
    <source>
        <dbReference type="ARBA" id="ARBA00047806"/>
    </source>
</evidence>
<organism evidence="6 7">
    <name type="scientific">Pseudomonas rustica</name>
    <dbReference type="NCBI Taxonomy" id="2827099"/>
    <lineage>
        <taxon>Bacteria</taxon>
        <taxon>Pseudomonadati</taxon>
        <taxon>Pseudomonadota</taxon>
        <taxon>Gammaproteobacteria</taxon>
        <taxon>Pseudomonadales</taxon>
        <taxon>Pseudomonadaceae</taxon>
        <taxon>Pseudomonas</taxon>
    </lineage>
</organism>
<evidence type="ECO:0000256" key="3">
    <source>
        <dbReference type="ARBA" id="ARBA00048782"/>
    </source>
</evidence>
<evidence type="ECO:0000256" key="1">
    <source>
        <dbReference type="ARBA" id="ARBA00023002"/>
    </source>
</evidence>
<protein>
    <recommendedName>
        <fullName evidence="4">Peptide methionine sulfoxide reductase MsrA</fullName>
        <shortName evidence="4">Protein-methionine-S-oxide reductase</shortName>
        <ecNumber evidence="4">1.8.4.11</ecNumber>
    </recommendedName>
    <alternativeName>
        <fullName evidence="4">Peptide-methionine (S)-S-oxide reductase</fullName>
        <shortName evidence="4">Peptide Met(O) reductase</shortName>
    </alternativeName>
</protein>
<dbReference type="HAMAP" id="MF_01401">
    <property type="entry name" value="MsrA"/>
    <property type="match status" value="1"/>
</dbReference>
<dbReference type="NCBIfam" id="TIGR00401">
    <property type="entry name" value="msrA"/>
    <property type="match status" value="1"/>
</dbReference>
<accession>A0ABS5N1C0</accession>
<feature type="active site" evidence="4">
    <location>
        <position position="58"/>
    </location>
</feature>
<gene>
    <name evidence="4 6" type="primary">msrA</name>
    <name evidence="6" type="ORF">KFS80_18875</name>
</gene>
<evidence type="ECO:0000313" key="7">
    <source>
        <dbReference type="Proteomes" id="UP000676035"/>
    </source>
</evidence>
<dbReference type="Proteomes" id="UP000676035">
    <property type="component" value="Unassembled WGS sequence"/>
</dbReference>